<gene>
    <name evidence="1" type="ORF">RNJ44_00492</name>
</gene>
<comment type="caution">
    <text evidence="1">The sequence shown here is derived from an EMBL/GenBank/DDBJ whole genome shotgun (WGS) entry which is preliminary data.</text>
</comment>
<evidence type="ECO:0000313" key="2">
    <source>
        <dbReference type="Proteomes" id="UP001623330"/>
    </source>
</evidence>
<name>A0ABR4NSP9_9SACH</name>
<reference evidence="1 2" key="1">
    <citation type="submission" date="2024-05" db="EMBL/GenBank/DDBJ databases">
        <title>Long read based assembly of the Candida bracarensis genome reveals expanded adhesin content.</title>
        <authorList>
            <person name="Marcet-Houben M."/>
            <person name="Ksiezopolska E."/>
            <person name="Gabaldon T."/>
        </authorList>
    </citation>
    <scope>NUCLEOTIDE SEQUENCE [LARGE SCALE GENOMIC DNA]</scope>
    <source>
        <strain evidence="1 2">CBM6</strain>
    </source>
</reference>
<keyword evidence="2" id="KW-1185">Reference proteome</keyword>
<evidence type="ECO:0000313" key="1">
    <source>
        <dbReference type="EMBL" id="KAL3231457.1"/>
    </source>
</evidence>
<sequence length="241" mass="27615">MSLPFGESRTYEKIRSYIASQNATRIEDYLEDVPSEVQALIDRQCKRKLQSLSLKGKSDHLVKTVYDLENDWKLRSLAEMMDIIGDIPRNAIGTELRYNIENQELSNTHVDNLVEDILKLPNFELVNSDESNNENESQLLREYSNIKSDVIKKCQALRYTQEKLSLLDLRLEPVNNLKAVIQANGTGTSSGNESLSEYFSNYKTELDETLKELAHTLEDALKRADDDPELANILFQELNLI</sequence>
<dbReference type="EMBL" id="JBEVYD010000007">
    <property type="protein sequence ID" value="KAL3231457.1"/>
    <property type="molecule type" value="Genomic_DNA"/>
</dbReference>
<protein>
    <submittedName>
        <fullName evidence="1">Inner kinetochore subunit NKP1</fullName>
    </submittedName>
</protein>
<accession>A0ABR4NSP9</accession>
<dbReference type="Proteomes" id="UP001623330">
    <property type="component" value="Unassembled WGS sequence"/>
</dbReference>
<organism evidence="1 2">
    <name type="scientific">Nakaseomyces bracarensis</name>
    <dbReference type="NCBI Taxonomy" id="273131"/>
    <lineage>
        <taxon>Eukaryota</taxon>
        <taxon>Fungi</taxon>
        <taxon>Dikarya</taxon>
        <taxon>Ascomycota</taxon>
        <taxon>Saccharomycotina</taxon>
        <taxon>Saccharomycetes</taxon>
        <taxon>Saccharomycetales</taxon>
        <taxon>Saccharomycetaceae</taxon>
        <taxon>Nakaseomyces</taxon>
    </lineage>
</organism>
<proteinExistence type="predicted"/>